<proteinExistence type="predicted"/>
<reference evidence="2" key="1">
    <citation type="submission" date="2016-05" db="EMBL/GenBank/DDBJ databases">
        <title>Comparative genomics of biotechnologically important yeasts.</title>
        <authorList>
            <consortium name="DOE Joint Genome Institute"/>
            <person name="Riley R."/>
            <person name="Haridas S."/>
            <person name="Wolfe K.H."/>
            <person name="Lopes M.R."/>
            <person name="Hittinger C.T."/>
            <person name="Goker M."/>
            <person name="Salamov A."/>
            <person name="Wisecaver J."/>
            <person name="Long T.M."/>
            <person name="Aerts A.L."/>
            <person name="Barry K."/>
            <person name="Choi C."/>
            <person name="Clum A."/>
            <person name="Coughlan A.Y."/>
            <person name="Deshpande S."/>
            <person name="Douglass A.P."/>
            <person name="Hanson S.J."/>
            <person name="Klenk H.-P."/>
            <person name="Labutti K."/>
            <person name="Lapidus A."/>
            <person name="Lindquist E."/>
            <person name="Lipzen A."/>
            <person name="Meier-Kolthoff J.P."/>
            <person name="Ohm R.A."/>
            <person name="Otillar R.P."/>
            <person name="Pangilinan J."/>
            <person name="Peng Y."/>
            <person name="Rokas A."/>
            <person name="Rosa C.A."/>
            <person name="Scheuner C."/>
            <person name="Sibirny A.A."/>
            <person name="Slot J.C."/>
            <person name="Stielow J.B."/>
            <person name="Sun H."/>
            <person name="Kurtzman C.P."/>
            <person name="Blackwell M."/>
            <person name="Grigoriev I.V."/>
            <person name="Jeffries T.W."/>
        </authorList>
    </citation>
    <scope>NUCLEOTIDE SEQUENCE [LARGE SCALE GENOMIC DNA]</scope>
    <source>
        <strain evidence="2">NRRL Y-12698</strain>
    </source>
</reference>
<sequence>MYIFLEPVHESTIDLQRIQVYIDASNDFLDLQHRLSLLLNDIQSEMARMVNDSIAQASCSSSTPFPIRNTYNHEYALQENIKPFKELSSSLTSIIITLQILGLPLDQQNFFIHWMKVLYNTVSVKVNSTTSLGPLSPTSSIIKNYRKNEILEATISEFQPFPEIIHLAINRSKITLKEFLYYFDTENFLTNYETLRSYQQDDKFHHLGHSQPQDQFYNYQVTVDKLSAKRKRGFEEVDEALTVDDKRLRI</sequence>
<dbReference type="EMBL" id="KV454428">
    <property type="protein sequence ID" value="ODQ81131.1"/>
    <property type="molecule type" value="Genomic_DNA"/>
</dbReference>
<gene>
    <name evidence="1" type="ORF">BABINDRAFT_160532</name>
</gene>
<keyword evidence="2" id="KW-1185">Reference proteome</keyword>
<evidence type="ECO:0000313" key="1">
    <source>
        <dbReference type="EMBL" id="ODQ81131.1"/>
    </source>
</evidence>
<protein>
    <submittedName>
        <fullName evidence="1">Uncharacterized protein</fullName>
    </submittedName>
</protein>
<name>A0A1E3QTW7_9ASCO</name>
<accession>A0A1E3QTW7</accession>
<dbReference type="AlphaFoldDB" id="A0A1E3QTW7"/>
<dbReference type="RefSeq" id="XP_018986459.1">
    <property type="nucleotide sequence ID" value="XM_019128290.1"/>
</dbReference>
<organism evidence="1 2">
    <name type="scientific">Babjeviella inositovora NRRL Y-12698</name>
    <dbReference type="NCBI Taxonomy" id="984486"/>
    <lineage>
        <taxon>Eukaryota</taxon>
        <taxon>Fungi</taxon>
        <taxon>Dikarya</taxon>
        <taxon>Ascomycota</taxon>
        <taxon>Saccharomycotina</taxon>
        <taxon>Pichiomycetes</taxon>
        <taxon>Serinales incertae sedis</taxon>
        <taxon>Babjeviella</taxon>
    </lineage>
</organism>
<dbReference type="Proteomes" id="UP000094336">
    <property type="component" value="Unassembled WGS sequence"/>
</dbReference>
<evidence type="ECO:0000313" key="2">
    <source>
        <dbReference type="Proteomes" id="UP000094336"/>
    </source>
</evidence>
<dbReference type="GeneID" id="30146143"/>